<protein>
    <submittedName>
        <fullName evidence="1">Uncharacterized protein</fullName>
    </submittedName>
</protein>
<name>A0A0E9RD42_ANGAN</name>
<sequence>MNLLEQDPTEANRCCSDSTPPVIEGHISPAILQPCSHVLKVIFKDLQGQKQLK</sequence>
<accession>A0A0E9RD42</accession>
<dbReference type="EMBL" id="GBXM01081501">
    <property type="protein sequence ID" value="JAH27076.1"/>
    <property type="molecule type" value="Transcribed_RNA"/>
</dbReference>
<proteinExistence type="predicted"/>
<dbReference type="AlphaFoldDB" id="A0A0E9RD42"/>
<evidence type="ECO:0000313" key="1">
    <source>
        <dbReference type="EMBL" id="JAH27076.1"/>
    </source>
</evidence>
<organism evidence="1">
    <name type="scientific">Anguilla anguilla</name>
    <name type="common">European freshwater eel</name>
    <name type="synonym">Muraena anguilla</name>
    <dbReference type="NCBI Taxonomy" id="7936"/>
    <lineage>
        <taxon>Eukaryota</taxon>
        <taxon>Metazoa</taxon>
        <taxon>Chordata</taxon>
        <taxon>Craniata</taxon>
        <taxon>Vertebrata</taxon>
        <taxon>Euteleostomi</taxon>
        <taxon>Actinopterygii</taxon>
        <taxon>Neopterygii</taxon>
        <taxon>Teleostei</taxon>
        <taxon>Anguilliformes</taxon>
        <taxon>Anguillidae</taxon>
        <taxon>Anguilla</taxon>
    </lineage>
</organism>
<reference evidence="1" key="2">
    <citation type="journal article" date="2015" name="Fish Shellfish Immunol.">
        <title>Early steps in the European eel (Anguilla anguilla)-Vibrio vulnificus interaction in the gills: Role of the RtxA13 toxin.</title>
        <authorList>
            <person name="Callol A."/>
            <person name="Pajuelo D."/>
            <person name="Ebbesson L."/>
            <person name="Teles M."/>
            <person name="MacKenzie S."/>
            <person name="Amaro C."/>
        </authorList>
    </citation>
    <scope>NUCLEOTIDE SEQUENCE</scope>
</reference>
<reference evidence="1" key="1">
    <citation type="submission" date="2014-11" db="EMBL/GenBank/DDBJ databases">
        <authorList>
            <person name="Amaro Gonzalez C."/>
        </authorList>
    </citation>
    <scope>NUCLEOTIDE SEQUENCE</scope>
</reference>